<dbReference type="Proteomes" id="UP000003571">
    <property type="component" value="Unassembled WGS sequence"/>
</dbReference>
<evidence type="ECO:0000256" key="1">
    <source>
        <dbReference type="ARBA" id="ARBA00004651"/>
    </source>
</evidence>
<keyword evidence="9" id="KW-1185">Reference proteome</keyword>
<feature type="transmembrane region" description="Helical" evidence="7">
    <location>
        <begin position="143"/>
        <end position="164"/>
    </location>
</feature>
<dbReference type="GO" id="GO:0005886">
    <property type="term" value="C:plasma membrane"/>
    <property type="evidence" value="ECO:0007669"/>
    <property type="project" value="UniProtKB-SubCell"/>
</dbReference>
<keyword evidence="4 7" id="KW-0812">Transmembrane</keyword>
<dbReference type="Pfam" id="PF01914">
    <property type="entry name" value="MarC"/>
    <property type="match status" value="1"/>
</dbReference>
<comment type="subcellular location">
    <subcellularLocation>
        <location evidence="1 7">Cell membrane</location>
        <topology evidence="1 7">Multi-pass membrane protein</topology>
    </subcellularLocation>
</comment>
<dbReference type="PANTHER" id="PTHR33508:SF1">
    <property type="entry name" value="UPF0056 MEMBRANE PROTEIN YHCE"/>
    <property type="match status" value="1"/>
</dbReference>
<dbReference type="AlphaFoldDB" id="H7EID8"/>
<accession>H7EID8</accession>
<evidence type="ECO:0000256" key="7">
    <source>
        <dbReference type="RuleBase" id="RU362048"/>
    </source>
</evidence>
<comment type="similarity">
    <text evidence="2 7">Belongs to the UPF0056 (MarC) family.</text>
</comment>
<dbReference type="InterPro" id="IPR002771">
    <property type="entry name" value="Multi_antbiot-R_MarC"/>
</dbReference>
<dbReference type="PATRIC" id="fig|907348.3.peg.580"/>
<evidence type="ECO:0000256" key="5">
    <source>
        <dbReference type="ARBA" id="ARBA00022989"/>
    </source>
</evidence>
<evidence type="ECO:0000256" key="6">
    <source>
        <dbReference type="ARBA" id="ARBA00023136"/>
    </source>
</evidence>
<reference evidence="8 9" key="1">
    <citation type="submission" date="2011-09" db="EMBL/GenBank/DDBJ databases">
        <title>The draft genome of Treponema saccharophilum DSM 2985.</title>
        <authorList>
            <consortium name="US DOE Joint Genome Institute (JGI-PGF)"/>
            <person name="Lucas S."/>
            <person name="Copeland A."/>
            <person name="Lapidus A."/>
            <person name="Glavina del Rio T."/>
            <person name="Dalin E."/>
            <person name="Tice H."/>
            <person name="Bruce D."/>
            <person name="Goodwin L."/>
            <person name="Pitluck S."/>
            <person name="Peters L."/>
            <person name="Kyrpides N."/>
            <person name="Mavromatis K."/>
            <person name="Ivanova N."/>
            <person name="Markowitz V."/>
            <person name="Cheng J.-F."/>
            <person name="Hugenholtz P."/>
            <person name="Woyke T."/>
            <person name="Wu D."/>
            <person name="Gronow S."/>
            <person name="Wellnitz S."/>
            <person name="Brambilla E."/>
            <person name="Klenk H.-P."/>
            <person name="Eisen J.A."/>
        </authorList>
    </citation>
    <scope>NUCLEOTIDE SEQUENCE [LARGE SCALE GENOMIC DNA]</scope>
    <source>
        <strain evidence="8 9">DSM 2985</strain>
    </source>
</reference>
<keyword evidence="6 7" id="KW-0472">Membrane</keyword>
<dbReference type="PANTHER" id="PTHR33508">
    <property type="entry name" value="UPF0056 MEMBRANE PROTEIN YHCE"/>
    <property type="match status" value="1"/>
</dbReference>
<keyword evidence="3" id="KW-1003">Cell membrane</keyword>
<comment type="caution">
    <text evidence="8">The sequence shown here is derived from an EMBL/GenBank/DDBJ whole genome shotgun (WGS) entry which is preliminary data.</text>
</comment>
<evidence type="ECO:0000313" key="8">
    <source>
        <dbReference type="EMBL" id="EIC02589.1"/>
    </source>
</evidence>
<dbReference type="RefSeq" id="WP_002702683.1">
    <property type="nucleotide sequence ID" value="NZ_AGRW01000036.1"/>
</dbReference>
<gene>
    <name evidence="8" type="ORF">TresaDRAFT_1869</name>
</gene>
<feature type="transmembrane region" description="Helical" evidence="7">
    <location>
        <begin position="185"/>
        <end position="207"/>
    </location>
</feature>
<evidence type="ECO:0000313" key="9">
    <source>
        <dbReference type="Proteomes" id="UP000003571"/>
    </source>
</evidence>
<feature type="transmembrane region" description="Helical" evidence="7">
    <location>
        <begin position="74"/>
        <end position="91"/>
    </location>
</feature>
<dbReference type="eggNOG" id="COG2095">
    <property type="taxonomic scope" value="Bacteria"/>
</dbReference>
<sequence>MSYINEFLRMCLTFIIIMDPLGNIPAFCSVTGGLDDRMRLGILRKAILVAAFVLIVFGIFGRFLLSFFGITPGAFYISGGILFFTISYEMIQSKPRSRSTPASGTEPQDSMMLAVFPLAIPMIAGPGMITTVIFTMANGVFSFVRAAMLLAALAFCLAIQYFVMKFGAMLVRRIGTTGMFVLEKIMGLILAALSIQLIYDGLVKLGILG</sequence>
<organism evidence="8 9">
    <name type="scientific">Treponema saccharophilum DSM 2985</name>
    <dbReference type="NCBI Taxonomy" id="907348"/>
    <lineage>
        <taxon>Bacteria</taxon>
        <taxon>Pseudomonadati</taxon>
        <taxon>Spirochaetota</taxon>
        <taxon>Spirochaetia</taxon>
        <taxon>Spirochaetales</taxon>
        <taxon>Treponemataceae</taxon>
        <taxon>Treponema</taxon>
    </lineage>
</organism>
<dbReference type="EMBL" id="AGRW01000036">
    <property type="protein sequence ID" value="EIC02589.1"/>
    <property type="molecule type" value="Genomic_DNA"/>
</dbReference>
<evidence type="ECO:0000256" key="3">
    <source>
        <dbReference type="ARBA" id="ARBA00022475"/>
    </source>
</evidence>
<dbReference type="STRING" id="907348.TresaDRAFT_1869"/>
<feature type="transmembrane region" description="Helical" evidence="7">
    <location>
        <begin position="112"/>
        <end position="137"/>
    </location>
</feature>
<protein>
    <recommendedName>
        <fullName evidence="7">UPF0056 membrane protein</fullName>
    </recommendedName>
</protein>
<comment type="caution">
    <text evidence="7">Lacks conserved residue(s) required for the propagation of feature annotation.</text>
</comment>
<evidence type="ECO:0000256" key="4">
    <source>
        <dbReference type="ARBA" id="ARBA00022692"/>
    </source>
</evidence>
<keyword evidence="5 7" id="KW-1133">Transmembrane helix</keyword>
<feature type="transmembrane region" description="Helical" evidence="7">
    <location>
        <begin position="46"/>
        <end position="68"/>
    </location>
</feature>
<evidence type="ECO:0000256" key="2">
    <source>
        <dbReference type="ARBA" id="ARBA00009784"/>
    </source>
</evidence>
<proteinExistence type="inferred from homology"/>
<dbReference type="NCBIfam" id="TIGR00427">
    <property type="entry name" value="NAAT family transporter"/>
    <property type="match status" value="1"/>
</dbReference>
<dbReference type="OrthoDB" id="21094at2"/>
<name>H7EID8_9SPIR</name>